<proteinExistence type="predicted"/>
<evidence type="ECO:0000313" key="2">
    <source>
        <dbReference type="Proteomes" id="UP000261340"/>
    </source>
</evidence>
<dbReference type="PANTHER" id="PTHR35255:SF1">
    <property type="entry name" value="TRANSMEMBRANE PROTEIN 71"/>
    <property type="match status" value="1"/>
</dbReference>
<dbReference type="STRING" id="61819.ENSACIP00000014951"/>
<reference evidence="1" key="2">
    <citation type="submission" date="2025-09" db="UniProtKB">
        <authorList>
            <consortium name="Ensembl"/>
        </authorList>
    </citation>
    <scope>IDENTIFICATION</scope>
</reference>
<protein>
    <submittedName>
        <fullName evidence="1">Uncharacterized protein</fullName>
    </submittedName>
</protein>
<keyword evidence="2" id="KW-1185">Reference proteome</keyword>
<dbReference type="OMA" id="LIHEDIC"/>
<dbReference type="PANTHER" id="PTHR35255">
    <property type="entry name" value="TRANSMEMBRANE PROTEIN 71"/>
    <property type="match status" value="1"/>
</dbReference>
<sequence length="195" mass="21604">MALFFSGAVTSTSPLFKRLLLVSPISLDVSLLSPDSSYVCYTSADGGEPCSCRRSPRLLTNGYYDVTEDSFSWDDEGNVSLTPCKTSHRQSGAQRVISLKLTLFFFKYKLIFKKSNNLKCFFLSDPTDVPPPPDKEAPPPNMLIHEDICSEICQSKERFTQSLGSLSEVLPPSPFYTNTCCCQVSPEHTGEPQGH</sequence>
<organism evidence="1 2">
    <name type="scientific">Amphilophus citrinellus</name>
    <name type="common">Midas cichlid</name>
    <name type="synonym">Cichlasoma citrinellum</name>
    <dbReference type="NCBI Taxonomy" id="61819"/>
    <lineage>
        <taxon>Eukaryota</taxon>
        <taxon>Metazoa</taxon>
        <taxon>Chordata</taxon>
        <taxon>Craniata</taxon>
        <taxon>Vertebrata</taxon>
        <taxon>Euteleostomi</taxon>
        <taxon>Actinopterygii</taxon>
        <taxon>Neopterygii</taxon>
        <taxon>Teleostei</taxon>
        <taxon>Neoteleostei</taxon>
        <taxon>Acanthomorphata</taxon>
        <taxon>Ovalentaria</taxon>
        <taxon>Cichlomorphae</taxon>
        <taxon>Cichliformes</taxon>
        <taxon>Cichlidae</taxon>
        <taxon>New World cichlids</taxon>
        <taxon>Cichlasomatinae</taxon>
        <taxon>Heroini</taxon>
        <taxon>Amphilophus</taxon>
    </lineage>
</organism>
<name>A0A3Q0RW11_AMPCI</name>
<dbReference type="Proteomes" id="UP000261340">
    <property type="component" value="Unplaced"/>
</dbReference>
<dbReference type="AlphaFoldDB" id="A0A3Q0RW11"/>
<accession>A0A3Q0RW11</accession>
<dbReference type="Ensembl" id="ENSACIT00000015355.1">
    <property type="protein sequence ID" value="ENSACIP00000014951.1"/>
    <property type="gene ID" value="ENSACIG00000011625.1"/>
</dbReference>
<evidence type="ECO:0000313" key="1">
    <source>
        <dbReference type="Ensembl" id="ENSACIP00000014951.1"/>
    </source>
</evidence>
<dbReference type="InterPro" id="IPR027975">
    <property type="entry name" value="TMEM71"/>
</dbReference>
<reference evidence="1" key="1">
    <citation type="submission" date="2025-08" db="UniProtKB">
        <authorList>
            <consortium name="Ensembl"/>
        </authorList>
    </citation>
    <scope>IDENTIFICATION</scope>
</reference>
<dbReference type="Pfam" id="PF15121">
    <property type="entry name" value="TMEM71"/>
    <property type="match status" value="1"/>
</dbReference>